<dbReference type="Gene3D" id="3.40.50.1820">
    <property type="entry name" value="alpha/beta hydrolase"/>
    <property type="match status" value="1"/>
</dbReference>
<feature type="signal peptide" evidence="4">
    <location>
        <begin position="1"/>
        <end position="21"/>
    </location>
</feature>
<dbReference type="GO" id="GO:0004252">
    <property type="term" value="F:serine-type endopeptidase activity"/>
    <property type="evidence" value="ECO:0007669"/>
    <property type="project" value="InterPro"/>
</dbReference>
<keyword evidence="4" id="KW-0732">Signal</keyword>
<evidence type="ECO:0000313" key="7">
    <source>
        <dbReference type="EMBL" id="POY34837.1"/>
    </source>
</evidence>
<evidence type="ECO:0000256" key="3">
    <source>
        <dbReference type="ARBA" id="ARBA00023180"/>
    </source>
</evidence>
<keyword evidence="1" id="KW-0645">Protease</keyword>
<evidence type="ECO:0000259" key="5">
    <source>
        <dbReference type="Pfam" id="PF00326"/>
    </source>
</evidence>
<dbReference type="SUPFAM" id="SSF82171">
    <property type="entry name" value="DPP6 N-terminal domain-like"/>
    <property type="match status" value="1"/>
</dbReference>
<accession>A0A2S4ZXW2</accession>
<evidence type="ECO:0000259" key="6">
    <source>
        <dbReference type="Pfam" id="PF00930"/>
    </source>
</evidence>
<feature type="domain" description="Peptidase S9 prolyl oligopeptidase catalytic" evidence="5">
    <location>
        <begin position="531"/>
        <end position="722"/>
    </location>
</feature>
<dbReference type="AlphaFoldDB" id="A0A2S4ZXW2"/>
<name>A0A2S4ZXW2_9SPHI</name>
<feature type="chain" id="PRO_5015459673" evidence="4">
    <location>
        <begin position="22"/>
        <end position="723"/>
    </location>
</feature>
<dbReference type="InterPro" id="IPR002471">
    <property type="entry name" value="Pept_S9_AS"/>
</dbReference>
<evidence type="ECO:0000256" key="2">
    <source>
        <dbReference type="ARBA" id="ARBA00022801"/>
    </source>
</evidence>
<keyword evidence="2" id="KW-0378">Hydrolase</keyword>
<dbReference type="InterPro" id="IPR029058">
    <property type="entry name" value="AB_hydrolase_fold"/>
</dbReference>
<dbReference type="Pfam" id="PF00930">
    <property type="entry name" value="DPPIV_N"/>
    <property type="match status" value="1"/>
</dbReference>
<dbReference type="GO" id="GO:0006508">
    <property type="term" value="P:proteolysis"/>
    <property type="evidence" value="ECO:0007669"/>
    <property type="project" value="UniProtKB-KW"/>
</dbReference>
<evidence type="ECO:0000256" key="1">
    <source>
        <dbReference type="ARBA" id="ARBA00022670"/>
    </source>
</evidence>
<evidence type="ECO:0000256" key="4">
    <source>
        <dbReference type="SAM" id="SignalP"/>
    </source>
</evidence>
<dbReference type="FunFam" id="3.40.50.1820:FF:000003">
    <property type="entry name" value="Dipeptidyl peptidase 4"/>
    <property type="match status" value="1"/>
</dbReference>
<dbReference type="PANTHER" id="PTHR11731:SF193">
    <property type="entry name" value="DIPEPTIDYL PEPTIDASE 9"/>
    <property type="match status" value="1"/>
</dbReference>
<dbReference type="Proteomes" id="UP000236893">
    <property type="component" value="Unassembled WGS sequence"/>
</dbReference>
<gene>
    <name evidence="7" type="ORF">C3K47_17950</name>
</gene>
<protein>
    <submittedName>
        <fullName evidence="7">S9 family peptidase</fullName>
    </submittedName>
</protein>
<dbReference type="PANTHER" id="PTHR11731">
    <property type="entry name" value="PROTEASE FAMILY S9B,C DIPEPTIDYL-PEPTIDASE IV-RELATED"/>
    <property type="match status" value="1"/>
</dbReference>
<dbReference type="GO" id="GO:0008239">
    <property type="term" value="F:dipeptidyl-peptidase activity"/>
    <property type="evidence" value="ECO:0007669"/>
    <property type="project" value="TreeGrafter"/>
</dbReference>
<dbReference type="OrthoDB" id="9777457at2"/>
<dbReference type="InterPro" id="IPR050278">
    <property type="entry name" value="Serine_Prot_S9B/DPPIV"/>
</dbReference>
<organism evidence="7 8">
    <name type="scientific">Solitalea longa</name>
    <dbReference type="NCBI Taxonomy" id="2079460"/>
    <lineage>
        <taxon>Bacteria</taxon>
        <taxon>Pseudomonadati</taxon>
        <taxon>Bacteroidota</taxon>
        <taxon>Sphingobacteriia</taxon>
        <taxon>Sphingobacteriales</taxon>
        <taxon>Sphingobacteriaceae</taxon>
        <taxon>Solitalea</taxon>
    </lineage>
</organism>
<dbReference type="SUPFAM" id="SSF53474">
    <property type="entry name" value="alpha/beta-Hydrolases"/>
    <property type="match status" value="1"/>
</dbReference>
<keyword evidence="3" id="KW-0325">Glycoprotein</keyword>
<feature type="domain" description="Dipeptidylpeptidase IV N-terminal" evidence="6">
    <location>
        <begin position="101"/>
        <end position="442"/>
    </location>
</feature>
<dbReference type="InterPro" id="IPR002469">
    <property type="entry name" value="Peptidase_S9B_N"/>
</dbReference>
<dbReference type="Pfam" id="PF00326">
    <property type="entry name" value="Peptidase_S9"/>
    <property type="match status" value="1"/>
</dbReference>
<comment type="caution">
    <text evidence="7">The sequence shown here is derived from an EMBL/GenBank/DDBJ whole genome shotgun (WGS) entry which is preliminary data.</text>
</comment>
<proteinExistence type="predicted"/>
<sequence>MKKIFTLVLLFLVPLAGIAQKKPITLEDIYMKRSFVAGGVFGLNSMKDGKNYSSLVNDRTKGDSYVVKYEYATGQAKDTILKNSQLKYNGKNIKLDDYSFSNDENKVLIATETEPVYRRSNLINNYILDRNTQTLTPVSEGGKQKYANFSPDASKIAFVRDNNIFIKDLLSGEEKKITTDGVKNKIINGGTDWVYEEEFEFARAFFWSPDGKKIAYYKFDETEVPEISIPVYNGLYPEEYRYKYPKAGEKNSIVSIHVYDLGSGSTTTVNVGPEKDQYIPRIKWTNDANTLCVFRMNRHQDKLEYLLANAQTGTTKLMFTETDKRYVEVTDDLSFLSDNKSFITTTEQDGYRHIYLYDLNGKQIRQITKGPWEVTSLYGFDEKSKIIYYQAAETSPTKRDIYSIKLDGTGKKKLTTTEGTNNATFSTDFSYFINSYSNFNTPAVFSLKDKTGKEVRVLADNQKLNTQLAGFNYQKKELMEVPMPDGTKLNAWVVKPANFDASKKYPVFMYAYGGPGHQLVLDSWNSGDIWFQTLADKGYIVFCMDNRGTGARGADFKKATYLQLGKYEIQDQIDAAKWLGTQSYVDASRIGYYGWSFGGYMASLAITRGADVFKMAIAGAPVTSWRYYDSIYTERFLRTPQENPSGYDDNSPINYADKLKGKYLIIHGTFDDNVHFQNSAEMSLALIKKNKQFESFYYPNEHHGVNYRYQLQTMMINFILNNL</sequence>
<keyword evidence="8" id="KW-1185">Reference proteome</keyword>
<evidence type="ECO:0000313" key="8">
    <source>
        <dbReference type="Proteomes" id="UP000236893"/>
    </source>
</evidence>
<dbReference type="PROSITE" id="PS00708">
    <property type="entry name" value="PRO_ENDOPEP_SER"/>
    <property type="match status" value="1"/>
</dbReference>
<dbReference type="RefSeq" id="WP_103790547.1">
    <property type="nucleotide sequence ID" value="NZ_PQVF01000017.1"/>
</dbReference>
<dbReference type="InterPro" id="IPR001375">
    <property type="entry name" value="Peptidase_S9_cat"/>
</dbReference>
<reference evidence="7 8" key="1">
    <citation type="submission" date="2018-01" db="EMBL/GenBank/DDBJ databases">
        <authorList>
            <person name="Gaut B.S."/>
            <person name="Morton B.R."/>
            <person name="Clegg M.T."/>
            <person name="Duvall M.R."/>
        </authorList>
    </citation>
    <scope>NUCLEOTIDE SEQUENCE [LARGE SCALE GENOMIC DNA]</scope>
    <source>
        <strain evidence="7 8">HR-AV</strain>
    </source>
</reference>
<dbReference type="Gene3D" id="2.140.10.30">
    <property type="entry name" value="Dipeptidylpeptidase IV, N-terminal domain"/>
    <property type="match status" value="1"/>
</dbReference>
<dbReference type="EMBL" id="PQVF01000017">
    <property type="protein sequence ID" value="POY34837.1"/>
    <property type="molecule type" value="Genomic_DNA"/>
</dbReference>